<evidence type="ECO:0000256" key="3">
    <source>
        <dbReference type="ARBA" id="ARBA00022840"/>
    </source>
</evidence>
<dbReference type="FunFam" id="3.40.50.300:FF:000032">
    <property type="entry name" value="Export ABC transporter ATP-binding protein"/>
    <property type="match status" value="1"/>
</dbReference>
<dbReference type="PROSITE" id="PS50893">
    <property type="entry name" value="ABC_TRANSPORTER_2"/>
    <property type="match status" value="1"/>
</dbReference>
<evidence type="ECO:0000313" key="5">
    <source>
        <dbReference type="EMBL" id="HCE16539.1"/>
    </source>
</evidence>
<dbReference type="GO" id="GO:0016887">
    <property type="term" value="F:ATP hydrolysis activity"/>
    <property type="evidence" value="ECO:0007669"/>
    <property type="project" value="InterPro"/>
</dbReference>
<organism evidence="5 6">
    <name type="scientific">Anaerolinea thermolimosa</name>
    <dbReference type="NCBI Taxonomy" id="229919"/>
    <lineage>
        <taxon>Bacteria</taxon>
        <taxon>Bacillati</taxon>
        <taxon>Chloroflexota</taxon>
        <taxon>Anaerolineae</taxon>
        <taxon>Anaerolineales</taxon>
        <taxon>Anaerolineaceae</taxon>
        <taxon>Anaerolinea</taxon>
    </lineage>
</organism>
<evidence type="ECO:0000256" key="1">
    <source>
        <dbReference type="ARBA" id="ARBA00022448"/>
    </source>
</evidence>
<dbReference type="InterPro" id="IPR015854">
    <property type="entry name" value="ABC_transpr_LolD-like"/>
</dbReference>
<dbReference type="GO" id="GO:0022857">
    <property type="term" value="F:transmembrane transporter activity"/>
    <property type="evidence" value="ECO:0007669"/>
    <property type="project" value="UniProtKB-ARBA"/>
</dbReference>
<evidence type="ECO:0000259" key="4">
    <source>
        <dbReference type="PROSITE" id="PS50893"/>
    </source>
</evidence>
<gene>
    <name evidence="5" type="ORF">DEQ80_01640</name>
</gene>
<feature type="domain" description="ABC transporter" evidence="4">
    <location>
        <begin position="8"/>
        <end position="240"/>
    </location>
</feature>
<dbReference type="RefSeq" id="WP_062195597.1">
    <property type="nucleotide sequence ID" value="NZ_DF967965.1"/>
</dbReference>
<dbReference type="Pfam" id="PF00005">
    <property type="entry name" value="ABC_tran"/>
    <property type="match status" value="1"/>
</dbReference>
<evidence type="ECO:0000313" key="6">
    <source>
        <dbReference type="Proteomes" id="UP000264141"/>
    </source>
</evidence>
<dbReference type="AlphaFoldDB" id="A0A3D1JD79"/>
<keyword evidence="3 5" id="KW-0067">ATP-binding</keyword>
<dbReference type="GO" id="GO:0005524">
    <property type="term" value="F:ATP binding"/>
    <property type="evidence" value="ECO:0007669"/>
    <property type="project" value="UniProtKB-KW"/>
</dbReference>
<dbReference type="InterPro" id="IPR027417">
    <property type="entry name" value="P-loop_NTPase"/>
</dbReference>
<dbReference type="GO" id="GO:0005886">
    <property type="term" value="C:plasma membrane"/>
    <property type="evidence" value="ECO:0007669"/>
    <property type="project" value="TreeGrafter"/>
</dbReference>
<keyword evidence="2" id="KW-0547">Nucleotide-binding</keyword>
<dbReference type="SUPFAM" id="SSF52540">
    <property type="entry name" value="P-loop containing nucleoside triphosphate hydrolases"/>
    <property type="match status" value="1"/>
</dbReference>
<sequence>MAEPSAFIVTRNLRKTFVMGRTRVHALAGIDLDIPEGTFTVIMGPSGSGKSTLLYLIGGLDRPTSGTLLVNGQDLNMLDENALAVYRRNTVGFVFQQFNLITSMTALENAAFPMRFAGIPGKERAQRARKLLELVGLETHLRHRPVEMSGGQQQRVAIARALINNPRLILADEPTGNLDTTTGFGIMQLLSNLHRDGRTVVVVTHDPRMLRFATHVLYLLDGRLVSREEYEASIQTEPTG</sequence>
<dbReference type="InterPro" id="IPR017911">
    <property type="entry name" value="MacB-like_ATP-bd"/>
</dbReference>
<dbReference type="Proteomes" id="UP000264141">
    <property type="component" value="Unassembled WGS sequence"/>
</dbReference>
<comment type="caution">
    <text evidence="5">The sequence shown here is derived from an EMBL/GenBank/DDBJ whole genome shotgun (WGS) entry which is preliminary data.</text>
</comment>
<accession>A0A3D1JD79</accession>
<evidence type="ECO:0000256" key="2">
    <source>
        <dbReference type="ARBA" id="ARBA00022741"/>
    </source>
</evidence>
<dbReference type="InterPro" id="IPR003439">
    <property type="entry name" value="ABC_transporter-like_ATP-bd"/>
</dbReference>
<dbReference type="OrthoDB" id="9804270at2"/>
<dbReference type="STRING" id="229919.GCA_001050195_03021"/>
<dbReference type="PROSITE" id="PS00211">
    <property type="entry name" value="ABC_TRANSPORTER_1"/>
    <property type="match status" value="1"/>
</dbReference>
<dbReference type="InterPro" id="IPR003593">
    <property type="entry name" value="AAA+_ATPase"/>
</dbReference>
<dbReference type="GO" id="GO:0098796">
    <property type="term" value="C:membrane protein complex"/>
    <property type="evidence" value="ECO:0007669"/>
    <property type="project" value="UniProtKB-ARBA"/>
</dbReference>
<proteinExistence type="predicted"/>
<dbReference type="SMART" id="SM00382">
    <property type="entry name" value="AAA"/>
    <property type="match status" value="1"/>
</dbReference>
<dbReference type="PANTHER" id="PTHR24220">
    <property type="entry name" value="IMPORT ATP-BINDING PROTEIN"/>
    <property type="match status" value="1"/>
</dbReference>
<reference evidence="5 6" key="1">
    <citation type="journal article" date="2018" name="Nat. Biotechnol.">
        <title>A standardized bacterial taxonomy based on genome phylogeny substantially revises the tree of life.</title>
        <authorList>
            <person name="Parks D.H."/>
            <person name="Chuvochina M."/>
            <person name="Waite D.W."/>
            <person name="Rinke C."/>
            <person name="Skarshewski A."/>
            <person name="Chaumeil P.A."/>
            <person name="Hugenholtz P."/>
        </authorList>
    </citation>
    <scope>NUCLEOTIDE SEQUENCE [LARGE SCALE GENOMIC DNA]</scope>
    <source>
        <strain evidence="5">UBA8781</strain>
    </source>
</reference>
<protein>
    <submittedName>
        <fullName evidence="5">ABC transporter ATP-binding protein</fullName>
    </submittedName>
</protein>
<dbReference type="CDD" id="cd03255">
    <property type="entry name" value="ABC_MJ0796_LolCDE_FtsE"/>
    <property type="match status" value="1"/>
</dbReference>
<dbReference type="Gene3D" id="3.40.50.300">
    <property type="entry name" value="P-loop containing nucleotide triphosphate hydrolases"/>
    <property type="match status" value="1"/>
</dbReference>
<dbReference type="PANTHER" id="PTHR24220:SF86">
    <property type="entry name" value="ABC TRANSPORTER ABCH.1"/>
    <property type="match status" value="1"/>
</dbReference>
<name>A0A3D1JD79_9CHLR</name>
<dbReference type="InterPro" id="IPR017871">
    <property type="entry name" value="ABC_transporter-like_CS"/>
</dbReference>
<dbReference type="EMBL" id="DPBP01000005">
    <property type="protein sequence ID" value="HCE16539.1"/>
    <property type="molecule type" value="Genomic_DNA"/>
</dbReference>
<keyword evidence="1" id="KW-0813">Transport</keyword>